<sequence>MESIAFIALGANLGEAKKALSDAIQRIDSQEGICVLNRSSFYKTEPIDSSGPDYVNAVIKVQTKLSPEELLQTLLTIEKEFGRERPVGIHNAPRTMDLDLLLYGNQTSHTDFLTLPHPRMHERAFVLVPLCEIDAEVHIPGKGLAKEFLSAVKDQKIEKIG</sequence>
<dbReference type="InterPro" id="IPR035907">
    <property type="entry name" value="Hppk_sf"/>
</dbReference>
<protein>
    <recommendedName>
        <fullName evidence="4">2-amino-4-hydroxy-6-hydroxymethyldihydropteridine pyrophosphokinase</fullName>
        <ecNumber evidence="3">2.7.6.3</ecNumber>
    </recommendedName>
    <alternativeName>
        <fullName evidence="11">6-hydroxymethyl-7,8-dihydropterin pyrophosphokinase</fullName>
    </alternativeName>
    <alternativeName>
        <fullName evidence="12">7,8-dihydro-6-hydroxymethylpterin-pyrophosphokinase</fullName>
    </alternativeName>
</protein>
<evidence type="ECO:0000256" key="11">
    <source>
        <dbReference type="ARBA" id="ARBA00029766"/>
    </source>
</evidence>
<dbReference type="NCBIfam" id="TIGR01498">
    <property type="entry name" value="folK"/>
    <property type="match status" value="1"/>
</dbReference>
<accession>A0ABS2GXC9</accession>
<dbReference type="EC" id="2.7.6.3" evidence="3"/>
<evidence type="ECO:0000256" key="7">
    <source>
        <dbReference type="ARBA" id="ARBA00022777"/>
    </source>
</evidence>
<evidence type="ECO:0000256" key="12">
    <source>
        <dbReference type="ARBA" id="ARBA00033413"/>
    </source>
</evidence>
<comment type="similarity">
    <text evidence="2">Belongs to the HPPK family.</text>
</comment>
<dbReference type="Gene3D" id="3.30.70.560">
    <property type="entry name" value="7,8-Dihydro-6-hydroxymethylpterin-pyrophosphokinase HPPK"/>
    <property type="match status" value="1"/>
</dbReference>
<dbReference type="EMBL" id="JACJKX010000024">
    <property type="protein sequence ID" value="MBM6929381.1"/>
    <property type="molecule type" value="Genomic_DNA"/>
</dbReference>
<dbReference type="RefSeq" id="WP_205050963.1">
    <property type="nucleotide sequence ID" value="NZ_JACJKX010000024.1"/>
</dbReference>
<evidence type="ECO:0000256" key="8">
    <source>
        <dbReference type="ARBA" id="ARBA00022840"/>
    </source>
</evidence>
<evidence type="ECO:0000256" key="3">
    <source>
        <dbReference type="ARBA" id="ARBA00013253"/>
    </source>
</evidence>
<keyword evidence="5 14" id="KW-0808">Transferase</keyword>
<dbReference type="CDD" id="cd00483">
    <property type="entry name" value="HPPK"/>
    <property type="match status" value="1"/>
</dbReference>
<evidence type="ECO:0000256" key="1">
    <source>
        <dbReference type="ARBA" id="ARBA00005051"/>
    </source>
</evidence>
<organism evidence="14 15">
    <name type="scientific">Parasutterella secunda</name>
    <dbReference type="NCBI Taxonomy" id="626947"/>
    <lineage>
        <taxon>Bacteria</taxon>
        <taxon>Pseudomonadati</taxon>
        <taxon>Pseudomonadota</taxon>
        <taxon>Betaproteobacteria</taxon>
        <taxon>Burkholderiales</taxon>
        <taxon>Sutterellaceae</taxon>
        <taxon>Parasutterella</taxon>
    </lineage>
</organism>
<evidence type="ECO:0000259" key="13">
    <source>
        <dbReference type="PROSITE" id="PS00794"/>
    </source>
</evidence>
<dbReference type="SUPFAM" id="SSF55083">
    <property type="entry name" value="6-hydroxymethyl-7,8-dihydropterin pyrophosphokinase, HPPK"/>
    <property type="match status" value="1"/>
</dbReference>
<dbReference type="PROSITE" id="PS00794">
    <property type="entry name" value="HPPK"/>
    <property type="match status" value="1"/>
</dbReference>
<dbReference type="Pfam" id="PF01288">
    <property type="entry name" value="HPPK"/>
    <property type="match status" value="1"/>
</dbReference>
<keyword evidence="7" id="KW-0418">Kinase</keyword>
<reference evidence="14 15" key="1">
    <citation type="journal article" date="2021" name="Sci. Rep.">
        <title>The distribution of antibiotic resistance genes in chicken gut microbiota commensals.</title>
        <authorList>
            <person name="Juricova H."/>
            <person name="Matiasovicova J."/>
            <person name="Kubasova T."/>
            <person name="Cejkova D."/>
            <person name="Rychlik I."/>
        </authorList>
    </citation>
    <scope>NUCLEOTIDE SEQUENCE [LARGE SCALE GENOMIC DNA]</scope>
    <source>
        <strain evidence="14 15">An562</strain>
    </source>
</reference>
<comment type="function">
    <text evidence="10">Catalyzes the transfer of pyrophosphate from adenosine triphosphate (ATP) to 6-hydroxymethyl-7,8-dihydropterin, an enzymatic step in folate biosynthesis pathway.</text>
</comment>
<dbReference type="GO" id="GO:0003848">
    <property type="term" value="F:2-amino-4-hydroxy-6-hydroxymethyldihydropteridine diphosphokinase activity"/>
    <property type="evidence" value="ECO:0007669"/>
    <property type="project" value="UniProtKB-EC"/>
</dbReference>
<keyword evidence="6" id="KW-0547">Nucleotide-binding</keyword>
<dbReference type="Proteomes" id="UP000777002">
    <property type="component" value="Unassembled WGS sequence"/>
</dbReference>
<evidence type="ECO:0000256" key="4">
    <source>
        <dbReference type="ARBA" id="ARBA00016218"/>
    </source>
</evidence>
<keyword evidence="8" id="KW-0067">ATP-binding</keyword>
<dbReference type="PANTHER" id="PTHR43071:SF1">
    <property type="entry name" value="2-AMINO-4-HYDROXY-6-HYDROXYMETHYLDIHYDROPTERIDINE PYROPHOSPHOKINASE"/>
    <property type="match status" value="1"/>
</dbReference>
<evidence type="ECO:0000256" key="2">
    <source>
        <dbReference type="ARBA" id="ARBA00005810"/>
    </source>
</evidence>
<dbReference type="PANTHER" id="PTHR43071">
    <property type="entry name" value="2-AMINO-4-HYDROXY-6-HYDROXYMETHYLDIHYDROPTERIDINE PYROPHOSPHOKINASE"/>
    <property type="match status" value="1"/>
</dbReference>
<gene>
    <name evidence="14" type="primary">folK</name>
    <name evidence="14" type="ORF">H5985_08900</name>
</gene>
<keyword evidence="15" id="KW-1185">Reference proteome</keyword>
<keyword evidence="9" id="KW-0289">Folate biosynthesis</keyword>
<feature type="domain" description="7,8-dihydro-6-hydroxymethylpterin-pyrophosphokinase" evidence="13">
    <location>
        <begin position="90"/>
        <end position="101"/>
    </location>
</feature>
<evidence type="ECO:0000313" key="15">
    <source>
        <dbReference type="Proteomes" id="UP000777002"/>
    </source>
</evidence>
<dbReference type="InterPro" id="IPR000550">
    <property type="entry name" value="Hppk"/>
</dbReference>
<evidence type="ECO:0000313" key="14">
    <source>
        <dbReference type="EMBL" id="MBM6929381.1"/>
    </source>
</evidence>
<evidence type="ECO:0000256" key="5">
    <source>
        <dbReference type="ARBA" id="ARBA00022679"/>
    </source>
</evidence>
<evidence type="ECO:0000256" key="9">
    <source>
        <dbReference type="ARBA" id="ARBA00022909"/>
    </source>
</evidence>
<comment type="caution">
    <text evidence="14">The sequence shown here is derived from an EMBL/GenBank/DDBJ whole genome shotgun (WGS) entry which is preliminary data.</text>
</comment>
<evidence type="ECO:0000256" key="10">
    <source>
        <dbReference type="ARBA" id="ARBA00029409"/>
    </source>
</evidence>
<proteinExistence type="inferred from homology"/>
<evidence type="ECO:0000256" key="6">
    <source>
        <dbReference type="ARBA" id="ARBA00022741"/>
    </source>
</evidence>
<comment type="pathway">
    <text evidence="1">Cofactor biosynthesis; tetrahydrofolate biosynthesis; 2-amino-4-hydroxy-6-hydroxymethyl-7,8-dihydropteridine diphosphate from 7,8-dihydroneopterin triphosphate: step 4/4.</text>
</comment>
<name>A0ABS2GXC9_9BURK</name>